<accession>A0A1Y2APU1</accession>
<dbReference type="OrthoDB" id="2126220at2759"/>
<organism evidence="2 3">
    <name type="scientific">Rhizoclosmatium globosum</name>
    <dbReference type="NCBI Taxonomy" id="329046"/>
    <lineage>
        <taxon>Eukaryota</taxon>
        <taxon>Fungi</taxon>
        <taxon>Fungi incertae sedis</taxon>
        <taxon>Chytridiomycota</taxon>
        <taxon>Chytridiomycota incertae sedis</taxon>
        <taxon>Chytridiomycetes</taxon>
        <taxon>Chytridiales</taxon>
        <taxon>Chytriomycetaceae</taxon>
        <taxon>Rhizoclosmatium</taxon>
    </lineage>
</organism>
<dbReference type="AlphaFoldDB" id="A0A1Y2APU1"/>
<gene>
    <name evidence="2" type="ORF">BCR33DRAFT_727402</name>
</gene>
<protein>
    <recommendedName>
        <fullName evidence="1">DNA helicase Pif1-like 2B domain-containing protein</fullName>
    </recommendedName>
</protein>
<dbReference type="Proteomes" id="UP000193642">
    <property type="component" value="Unassembled WGS sequence"/>
</dbReference>
<reference evidence="2 3" key="1">
    <citation type="submission" date="2016-07" db="EMBL/GenBank/DDBJ databases">
        <title>Pervasive Adenine N6-methylation of Active Genes in Fungi.</title>
        <authorList>
            <consortium name="DOE Joint Genome Institute"/>
            <person name="Mondo S.J."/>
            <person name="Dannebaum R.O."/>
            <person name="Kuo R.C."/>
            <person name="Labutti K."/>
            <person name="Haridas S."/>
            <person name="Kuo A."/>
            <person name="Salamov A."/>
            <person name="Ahrendt S.R."/>
            <person name="Lipzen A."/>
            <person name="Sullivan W."/>
            <person name="Andreopoulos W.B."/>
            <person name="Clum A."/>
            <person name="Lindquist E."/>
            <person name="Daum C."/>
            <person name="Ramamoorthy G.K."/>
            <person name="Gryganskyi A."/>
            <person name="Culley D."/>
            <person name="Magnuson J.K."/>
            <person name="James T.Y."/>
            <person name="O'Malley M.A."/>
            <person name="Stajich J.E."/>
            <person name="Spatafora J.W."/>
            <person name="Visel A."/>
            <person name="Grigoriev I.V."/>
        </authorList>
    </citation>
    <scope>NUCLEOTIDE SEQUENCE [LARGE SCALE GENOMIC DNA]</scope>
    <source>
        <strain evidence="2 3">JEL800</strain>
    </source>
</reference>
<proteinExistence type="predicted"/>
<evidence type="ECO:0000313" key="2">
    <source>
        <dbReference type="EMBL" id="ORY24542.1"/>
    </source>
</evidence>
<dbReference type="STRING" id="329046.A0A1Y2APU1"/>
<comment type="caution">
    <text evidence="2">The sequence shown here is derived from an EMBL/GenBank/DDBJ whole genome shotgun (WGS) entry which is preliminary data.</text>
</comment>
<keyword evidence="3" id="KW-1185">Reference proteome</keyword>
<dbReference type="InterPro" id="IPR049163">
    <property type="entry name" value="Pif1-like_2B_dom"/>
</dbReference>
<feature type="domain" description="DNA helicase Pif1-like 2B" evidence="1">
    <location>
        <begin position="67"/>
        <end position="111"/>
    </location>
</feature>
<dbReference type="Gene3D" id="2.30.30.940">
    <property type="match status" value="1"/>
</dbReference>
<dbReference type="InterPro" id="IPR027417">
    <property type="entry name" value="P-loop_NTPase"/>
</dbReference>
<evidence type="ECO:0000313" key="3">
    <source>
        <dbReference type="Proteomes" id="UP000193642"/>
    </source>
</evidence>
<dbReference type="EMBL" id="MCGO01000141">
    <property type="protein sequence ID" value="ORY24542.1"/>
    <property type="molecule type" value="Genomic_DNA"/>
</dbReference>
<name>A0A1Y2APU1_9FUNG</name>
<dbReference type="SUPFAM" id="SSF52540">
    <property type="entry name" value="P-loop containing nucleoside triphosphate hydrolases"/>
    <property type="match status" value="1"/>
</dbReference>
<dbReference type="Pfam" id="PF21530">
    <property type="entry name" value="Pif1_2B_dom"/>
    <property type="match status" value="1"/>
</dbReference>
<evidence type="ECO:0000259" key="1">
    <source>
        <dbReference type="Pfam" id="PF21530"/>
    </source>
</evidence>
<sequence length="155" mass="17114">MGQVTKETEEILSSLSRPLKPQGTLVPTELFAMRNEVDACNQRHLAQLPGQVKVFNALRNTVSDPRLHERLDKDCNAVDSLHLKVNAQVMCIKNLTDQGLVNGSLGCVIGFEEDTGLPVVDFKSGNGGNVSIRRTVNMEQWKLESGRDVVTKEQV</sequence>